<dbReference type="EC" id="2.1.1.74" evidence="10"/>
<comment type="cofactor">
    <cofactor evidence="1 10">
        <name>FAD</name>
        <dbReference type="ChEBI" id="CHEBI:57692"/>
    </cofactor>
</comment>
<keyword evidence="7 10" id="KW-0274">FAD</keyword>
<gene>
    <name evidence="10 13" type="primary">trmFO</name>
    <name evidence="13" type="ORF">U7230_05395</name>
</gene>
<keyword evidence="2 10" id="KW-0963">Cytoplasm</keyword>
<keyword evidence="6 10" id="KW-0819">tRNA processing</keyword>
<keyword evidence="14" id="KW-1185">Reference proteome</keyword>
<organism evidence="13 14">
    <name type="scientific">Carboxydichorda subterranea</name>
    <dbReference type="NCBI Taxonomy" id="3109565"/>
    <lineage>
        <taxon>Bacteria</taxon>
        <taxon>Bacillati</taxon>
        <taxon>Bacillota</taxon>
        <taxon>Limnochordia</taxon>
        <taxon>Limnochordales</taxon>
        <taxon>Geochordaceae</taxon>
        <taxon>Carboxydichorda</taxon>
    </lineage>
</organism>
<dbReference type="HAMAP" id="MF_01037">
    <property type="entry name" value="TrmFO"/>
    <property type="match status" value="1"/>
</dbReference>
<dbReference type="SUPFAM" id="SSF51905">
    <property type="entry name" value="FAD/NAD(P)-binding domain"/>
    <property type="match status" value="1"/>
</dbReference>
<evidence type="ECO:0000256" key="5">
    <source>
        <dbReference type="ARBA" id="ARBA00022679"/>
    </source>
</evidence>
<dbReference type="Pfam" id="PF01134">
    <property type="entry name" value="GIDA"/>
    <property type="match status" value="1"/>
</dbReference>
<dbReference type="EMBL" id="CP141615">
    <property type="protein sequence ID" value="WRP18441.1"/>
    <property type="molecule type" value="Genomic_DNA"/>
</dbReference>
<keyword evidence="11" id="KW-0175">Coiled coil</keyword>
<name>A0ABZ1C114_9FIRM</name>
<evidence type="ECO:0000256" key="7">
    <source>
        <dbReference type="ARBA" id="ARBA00022827"/>
    </source>
</evidence>
<feature type="binding site" evidence="10">
    <location>
        <begin position="16"/>
        <end position="21"/>
    </location>
    <ligand>
        <name>FAD</name>
        <dbReference type="ChEBI" id="CHEBI:57692"/>
    </ligand>
</feature>
<feature type="domain" description="MnmG N-terminal" evidence="12">
    <location>
        <begin position="12"/>
        <end position="375"/>
    </location>
</feature>
<evidence type="ECO:0000256" key="6">
    <source>
        <dbReference type="ARBA" id="ARBA00022694"/>
    </source>
</evidence>
<evidence type="ECO:0000256" key="8">
    <source>
        <dbReference type="ARBA" id="ARBA00022857"/>
    </source>
</evidence>
<reference evidence="13 14" key="1">
    <citation type="journal article" date="2024" name="Front. Microbiol.">
        <title>Novel thermophilic genera Geochorda gen. nov. and Carboxydochorda gen. nov. from the deep terrestrial subsurface reveal the ecophysiological diversity in the class Limnochordia.</title>
        <authorList>
            <person name="Karnachuk O.V."/>
            <person name="Lukina A.P."/>
            <person name="Avakyan M.R."/>
            <person name="Kadnikov V.V."/>
            <person name="Begmatov S."/>
            <person name="Beletsky A.V."/>
            <person name="Vlasova K.G."/>
            <person name="Novikov A.A."/>
            <person name="Shcherbakova V.A."/>
            <person name="Mardanov A.V."/>
            <person name="Ravin N.V."/>
        </authorList>
    </citation>
    <scope>NUCLEOTIDE SEQUENCE [LARGE SCALE GENOMIC DNA]</scope>
    <source>
        <strain evidence="13 14">L945</strain>
    </source>
</reference>
<dbReference type="RefSeq" id="WP_324717714.1">
    <property type="nucleotide sequence ID" value="NZ_CP141615.1"/>
</dbReference>
<evidence type="ECO:0000313" key="14">
    <source>
        <dbReference type="Proteomes" id="UP001332192"/>
    </source>
</evidence>
<feature type="coiled-coil region" evidence="11">
    <location>
        <begin position="419"/>
        <end position="449"/>
    </location>
</feature>
<evidence type="ECO:0000256" key="1">
    <source>
        <dbReference type="ARBA" id="ARBA00001974"/>
    </source>
</evidence>
<evidence type="ECO:0000313" key="13">
    <source>
        <dbReference type="EMBL" id="WRP18441.1"/>
    </source>
</evidence>
<dbReference type="Gene3D" id="3.50.50.60">
    <property type="entry name" value="FAD/NAD(P)-binding domain"/>
    <property type="match status" value="2"/>
</dbReference>
<evidence type="ECO:0000256" key="3">
    <source>
        <dbReference type="ARBA" id="ARBA00022603"/>
    </source>
</evidence>
<dbReference type="PANTHER" id="PTHR11806">
    <property type="entry name" value="GLUCOSE INHIBITED DIVISION PROTEIN A"/>
    <property type="match status" value="1"/>
</dbReference>
<dbReference type="InterPro" id="IPR036188">
    <property type="entry name" value="FAD/NAD-bd_sf"/>
</dbReference>
<dbReference type="Proteomes" id="UP001332192">
    <property type="component" value="Chromosome"/>
</dbReference>
<evidence type="ECO:0000256" key="11">
    <source>
        <dbReference type="SAM" id="Coils"/>
    </source>
</evidence>
<keyword evidence="9 10" id="KW-0520">NAD</keyword>
<protein>
    <recommendedName>
        <fullName evidence="10">Methylenetetrahydrofolate--tRNA-(uracil-5-)-methyltransferase TrmFO</fullName>
        <ecNumber evidence="10">2.1.1.74</ecNumber>
    </recommendedName>
    <alternativeName>
        <fullName evidence="10">Folate-dependent tRNA (uracil-5-)-methyltransferase</fullName>
    </alternativeName>
    <alternativeName>
        <fullName evidence="10">Folate-dependent tRNA(M-5-U54)-methyltransferase</fullName>
    </alternativeName>
</protein>
<dbReference type="PANTHER" id="PTHR11806:SF2">
    <property type="entry name" value="METHYLENETETRAHYDROFOLATE--TRNA-(URACIL-5-)-METHYLTRANSFERASE TRMFO"/>
    <property type="match status" value="1"/>
</dbReference>
<evidence type="ECO:0000256" key="9">
    <source>
        <dbReference type="ARBA" id="ARBA00023027"/>
    </source>
</evidence>
<keyword evidence="8 10" id="KW-0521">NADP</keyword>
<keyword evidence="5 10" id="KW-0808">Transferase</keyword>
<keyword evidence="3 10" id="KW-0489">Methyltransferase</keyword>
<evidence type="ECO:0000256" key="2">
    <source>
        <dbReference type="ARBA" id="ARBA00022490"/>
    </source>
</evidence>
<dbReference type="NCBIfam" id="NF003739">
    <property type="entry name" value="PRK05335.1"/>
    <property type="match status" value="1"/>
</dbReference>
<evidence type="ECO:0000259" key="12">
    <source>
        <dbReference type="Pfam" id="PF01134"/>
    </source>
</evidence>
<dbReference type="InterPro" id="IPR008143">
    <property type="entry name" value="Ala_DH/PNT_CS2"/>
</dbReference>
<dbReference type="InterPro" id="IPR040131">
    <property type="entry name" value="MnmG_N"/>
</dbReference>
<keyword evidence="4 10" id="KW-0285">Flavoprotein</keyword>
<dbReference type="InterPro" id="IPR002218">
    <property type="entry name" value="MnmG-rel"/>
</dbReference>
<dbReference type="PROSITE" id="PS00837">
    <property type="entry name" value="ALADH_PNT_2"/>
    <property type="match status" value="1"/>
</dbReference>
<comment type="similarity">
    <text evidence="10">Belongs to the MnmG family. TrmFO subfamily.</text>
</comment>
<sequence length="455" mass="49319">MSEGVLQDGPVVTVVGGGLAGSEAAWQAARMGARVRLYEMRPARPTPVHQTGLLAELVCSNSLGGAGTDTSAGLLKEEMRRLGSLVVQAADAHRVPAGSALAVDRERFASEITRKVEAHPSITVIREEVREVPEPGDGVVVLATGPLTSDALAASLARLVGDRFLAFYDAAAPIVTAESIDTDRGFWASRHGKGTPDYLNLPMDREQYEALSQALAEADVHEGHLPEELKFFEGCVPVEELARRGLDTLRYGPMRPVGLRDPRTGQMPYAVVQLRKEDAEGRLLNLVGFQTRLKWGEQARIFRMIPGLEQAEFVRFGVVHRNTFVNAPRVLEPTGQVKGHGRLLLAGLITGVEGYVESAAAGWLAGVNAARILRGLSPMVLPPETMMGALWRYVTTARPDDFQPMNAAFGLLPPAGRARSRQERRARQAERALQAVDRVAEEVERWVAELGAVAP</sequence>
<comment type="catalytic activity">
    <reaction evidence="10">
        <text>uridine(54) in tRNA + (6R)-5,10-methylene-5,6,7,8-tetrahydrofolate + NADH + H(+) = 5-methyluridine(54) in tRNA + (6S)-5,6,7,8-tetrahydrofolate + NAD(+)</text>
        <dbReference type="Rhea" id="RHEA:16873"/>
        <dbReference type="Rhea" id="RHEA-COMP:10167"/>
        <dbReference type="Rhea" id="RHEA-COMP:10193"/>
        <dbReference type="ChEBI" id="CHEBI:15378"/>
        <dbReference type="ChEBI" id="CHEBI:15636"/>
        <dbReference type="ChEBI" id="CHEBI:57453"/>
        <dbReference type="ChEBI" id="CHEBI:57540"/>
        <dbReference type="ChEBI" id="CHEBI:57945"/>
        <dbReference type="ChEBI" id="CHEBI:65315"/>
        <dbReference type="ChEBI" id="CHEBI:74447"/>
        <dbReference type="EC" id="2.1.1.74"/>
    </reaction>
</comment>
<dbReference type="NCBIfam" id="TIGR00137">
    <property type="entry name" value="gid_trmFO"/>
    <property type="match status" value="1"/>
</dbReference>
<comment type="catalytic activity">
    <reaction evidence="10">
        <text>uridine(54) in tRNA + (6R)-5,10-methylene-5,6,7,8-tetrahydrofolate + NADPH + H(+) = 5-methyluridine(54) in tRNA + (6S)-5,6,7,8-tetrahydrofolate + NADP(+)</text>
        <dbReference type="Rhea" id="RHEA:62372"/>
        <dbReference type="Rhea" id="RHEA-COMP:10167"/>
        <dbReference type="Rhea" id="RHEA-COMP:10193"/>
        <dbReference type="ChEBI" id="CHEBI:15378"/>
        <dbReference type="ChEBI" id="CHEBI:15636"/>
        <dbReference type="ChEBI" id="CHEBI:57453"/>
        <dbReference type="ChEBI" id="CHEBI:57783"/>
        <dbReference type="ChEBI" id="CHEBI:58349"/>
        <dbReference type="ChEBI" id="CHEBI:65315"/>
        <dbReference type="ChEBI" id="CHEBI:74447"/>
        <dbReference type="EC" id="2.1.1.74"/>
    </reaction>
</comment>
<comment type="function">
    <text evidence="10">Catalyzes the folate-dependent formation of 5-methyl-uridine at position 54 (M-5-U54) in all tRNAs.</text>
</comment>
<proteinExistence type="inferred from homology"/>
<comment type="subcellular location">
    <subcellularLocation>
        <location evidence="10">Cytoplasm</location>
    </subcellularLocation>
</comment>
<evidence type="ECO:0000256" key="10">
    <source>
        <dbReference type="HAMAP-Rule" id="MF_01037"/>
    </source>
</evidence>
<dbReference type="InterPro" id="IPR004417">
    <property type="entry name" value="TrmFO"/>
</dbReference>
<accession>A0ABZ1C114</accession>
<evidence type="ECO:0000256" key="4">
    <source>
        <dbReference type="ARBA" id="ARBA00022630"/>
    </source>
</evidence>